<evidence type="ECO:0008006" key="6">
    <source>
        <dbReference type="Google" id="ProtNLM"/>
    </source>
</evidence>
<evidence type="ECO:0000256" key="1">
    <source>
        <dbReference type="ARBA" id="ARBA00022618"/>
    </source>
</evidence>
<sequence>MVITEIRVKLEKCNEERLLAFCSITIDDAFVIRDLKIIEGDRNIFVGMPSRKLTDRCRNCGCKNHLRACFCNKCGKQLGEDRAMRDANGHLKLHADIAHPINQDAREIIQRAVRHAYWKEVHLSRQPGYICRYDDYTQFQVNGVLSKAQ</sequence>
<organism evidence="4 5">
    <name type="scientific">Candidatus Staskawiczbacteria bacterium RIFCSPHIGHO2_12_FULL_38_11</name>
    <dbReference type="NCBI Taxonomy" id="1802209"/>
    <lineage>
        <taxon>Bacteria</taxon>
        <taxon>Candidatus Staskawicziibacteriota</taxon>
    </lineage>
</organism>
<keyword evidence="1" id="KW-0132">Cell division</keyword>
<dbReference type="PANTHER" id="PTHR38429">
    <property type="entry name" value="SEPTATION PROTEIN SPOVG-RELATED"/>
    <property type="match status" value="1"/>
</dbReference>
<evidence type="ECO:0000313" key="5">
    <source>
        <dbReference type="Proteomes" id="UP000179214"/>
    </source>
</evidence>
<dbReference type="Gene3D" id="3.30.1120.40">
    <property type="entry name" value="Stage V sporulation protein G"/>
    <property type="match status" value="1"/>
</dbReference>
<dbReference type="PANTHER" id="PTHR38429:SF1">
    <property type="entry name" value="SEPTATION PROTEIN SPOVG-RELATED"/>
    <property type="match status" value="1"/>
</dbReference>
<keyword evidence="3" id="KW-0131">Cell cycle</keyword>
<dbReference type="GO" id="GO:0030435">
    <property type="term" value="P:sporulation resulting in formation of a cellular spore"/>
    <property type="evidence" value="ECO:0007669"/>
    <property type="project" value="InterPro"/>
</dbReference>
<dbReference type="EMBL" id="MHOV01000010">
    <property type="protein sequence ID" value="OGZ70392.1"/>
    <property type="molecule type" value="Genomic_DNA"/>
</dbReference>
<evidence type="ECO:0000313" key="4">
    <source>
        <dbReference type="EMBL" id="OGZ70392.1"/>
    </source>
</evidence>
<dbReference type="GO" id="GO:0000917">
    <property type="term" value="P:division septum assembly"/>
    <property type="evidence" value="ECO:0007669"/>
    <property type="project" value="UniProtKB-KW"/>
</dbReference>
<name>A0A1G2I6F7_9BACT</name>
<evidence type="ECO:0000256" key="3">
    <source>
        <dbReference type="ARBA" id="ARBA00023306"/>
    </source>
</evidence>
<comment type="caution">
    <text evidence="4">The sequence shown here is derived from an EMBL/GenBank/DDBJ whole genome shotgun (WGS) entry which is preliminary data.</text>
</comment>
<dbReference type="Pfam" id="PF04026">
    <property type="entry name" value="SpoVG"/>
    <property type="match status" value="1"/>
</dbReference>
<dbReference type="InterPro" id="IPR007170">
    <property type="entry name" value="SpoVG"/>
</dbReference>
<protein>
    <recommendedName>
        <fullName evidence="6">Stage V sporulation protein G</fullName>
    </recommendedName>
</protein>
<gene>
    <name evidence="4" type="ORF">A3F47_00770</name>
</gene>
<dbReference type="Proteomes" id="UP000179214">
    <property type="component" value="Unassembled WGS sequence"/>
</dbReference>
<dbReference type="AlphaFoldDB" id="A0A1G2I6F7"/>
<proteinExistence type="predicted"/>
<keyword evidence="2" id="KW-0717">Septation</keyword>
<accession>A0A1G2I6F7</accession>
<dbReference type="InterPro" id="IPR036751">
    <property type="entry name" value="SpoVG_sf"/>
</dbReference>
<evidence type="ECO:0000256" key="2">
    <source>
        <dbReference type="ARBA" id="ARBA00023210"/>
    </source>
</evidence>
<dbReference type="SUPFAM" id="SSF160537">
    <property type="entry name" value="SpoVG-like"/>
    <property type="match status" value="1"/>
</dbReference>
<reference evidence="4 5" key="1">
    <citation type="journal article" date="2016" name="Nat. Commun.">
        <title>Thousands of microbial genomes shed light on interconnected biogeochemical processes in an aquifer system.</title>
        <authorList>
            <person name="Anantharaman K."/>
            <person name="Brown C.T."/>
            <person name="Hug L.A."/>
            <person name="Sharon I."/>
            <person name="Castelle C.J."/>
            <person name="Probst A.J."/>
            <person name="Thomas B.C."/>
            <person name="Singh A."/>
            <person name="Wilkins M.J."/>
            <person name="Karaoz U."/>
            <person name="Brodie E.L."/>
            <person name="Williams K.H."/>
            <person name="Hubbard S.S."/>
            <person name="Banfield J.F."/>
        </authorList>
    </citation>
    <scope>NUCLEOTIDE SEQUENCE [LARGE SCALE GENOMIC DNA]</scope>
</reference>